<evidence type="ECO:0000256" key="2">
    <source>
        <dbReference type="ARBA" id="ARBA00022475"/>
    </source>
</evidence>
<dbReference type="InterPro" id="IPR051791">
    <property type="entry name" value="Pra-immunoreactive"/>
</dbReference>
<evidence type="ECO:0000313" key="10">
    <source>
        <dbReference type="Proteomes" id="UP001523369"/>
    </source>
</evidence>
<evidence type="ECO:0000313" key="9">
    <source>
        <dbReference type="EMBL" id="MCO8274409.1"/>
    </source>
</evidence>
<dbReference type="PANTHER" id="PTHR36115:SF4">
    <property type="entry name" value="MEMBRANE PROTEIN"/>
    <property type="match status" value="1"/>
</dbReference>
<dbReference type="RefSeq" id="WP_253240485.1">
    <property type="nucleotide sequence ID" value="NZ_JAMYJR010000031.1"/>
</dbReference>
<comment type="subcellular location">
    <subcellularLocation>
        <location evidence="1">Cell membrane</location>
        <topology evidence="1">Multi-pass membrane protein</topology>
    </subcellularLocation>
</comment>
<protein>
    <submittedName>
        <fullName evidence="9">RDD family protein</fullName>
    </submittedName>
</protein>
<keyword evidence="10" id="KW-1185">Reference proteome</keyword>
<evidence type="ECO:0000259" key="8">
    <source>
        <dbReference type="Pfam" id="PF06271"/>
    </source>
</evidence>
<organism evidence="9 10">
    <name type="scientific">Paractinoplanes aksuensis</name>
    <dbReference type="NCBI Taxonomy" id="2939490"/>
    <lineage>
        <taxon>Bacteria</taxon>
        <taxon>Bacillati</taxon>
        <taxon>Actinomycetota</taxon>
        <taxon>Actinomycetes</taxon>
        <taxon>Micromonosporales</taxon>
        <taxon>Micromonosporaceae</taxon>
        <taxon>Paractinoplanes</taxon>
    </lineage>
</organism>
<keyword evidence="5 7" id="KW-0472">Membrane</keyword>
<keyword evidence="3 7" id="KW-0812">Transmembrane</keyword>
<dbReference type="PANTHER" id="PTHR36115">
    <property type="entry name" value="PROLINE-RICH ANTIGEN HOMOLOG-RELATED"/>
    <property type="match status" value="1"/>
</dbReference>
<feature type="transmembrane region" description="Helical" evidence="7">
    <location>
        <begin position="49"/>
        <end position="70"/>
    </location>
</feature>
<evidence type="ECO:0000256" key="6">
    <source>
        <dbReference type="SAM" id="MobiDB-lite"/>
    </source>
</evidence>
<feature type="compositionally biased region" description="Pro residues" evidence="6">
    <location>
        <begin position="1"/>
        <end position="13"/>
    </location>
</feature>
<evidence type="ECO:0000256" key="3">
    <source>
        <dbReference type="ARBA" id="ARBA00022692"/>
    </source>
</evidence>
<keyword evidence="4 7" id="KW-1133">Transmembrane helix</keyword>
<evidence type="ECO:0000256" key="7">
    <source>
        <dbReference type="SAM" id="Phobius"/>
    </source>
</evidence>
<proteinExistence type="predicted"/>
<dbReference type="EMBL" id="JAMYJR010000031">
    <property type="protein sequence ID" value="MCO8274409.1"/>
    <property type="molecule type" value="Genomic_DNA"/>
</dbReference>
<evidence type="ECO:0000256" key="1">
    <source>
        <dbReference type="ARBA" id="ARBA00004651"/>
    </source>
</evidence>
<sequence length="196" mass="21500">MNQPPPGYGPPPGYSAGPGLRPPPPPPLSPAGVPLAEFSQRLLAYMIDMALLSVVQFVVIIPVVIVMLTRLPEADEPDGVVTFADFTGEYVVPMLLLGLGIFVFLMLVYYVYAVELAYRTGQTLGKKAMKIRIVPIDPSRRLTRGMAAKRYAVEFLVGSVVPAFSWIDSLWLLWDKPYLQTLHDKAAQTVVVKVSA</sequence>
<name>A0ABT1DU88_9ACTN</name>
<comment type="caution">
    <text evidence="9">The sequence shown here is derived from an EMBL/GenBank/DDBJ whole genome shotgun (WGS) entry which is preliminary data.</text>
</comment>
<accession>A0ABT1DU88</accession>
<evidence type="ECO:0000256" key="4">
    <source>
        <dbReference type="ARBA" id="ARBA00022989"/>
    </source>
</evidence>
<evidence type="ECO:0000256" key="5">
    <source>
        <dbReference type="ARBA" id="ARBA00023136"/>
    </source>
</evidence>
<feature type="domain" description="RDD" evidence="8">
    <location>
        <begin position="36"/>
        <end position="187"/>
    </location>
</feature>
<reference evidence="9 10" key="1">
    <citation type="submission" date="2022-06" db="EMBL/GenBank/DDBJ databases">
        <title>New Species of the Genus Actinoplanes, ActinopZanes ferrugineus.</title>
        <authorList>
            <person name="Ding P."/>
        </authorList>
    </citation>
    <scope>NUCLEOTIDE SEQUENCE [LARGE SCALE GENOMIC DNA]</scope>
    <source>
        <strain evidence="9 10">TRM88003</strain>
    </source>
</reference>
<dbReference type="Pfam" id="PF06271">
    <property type="entry name" value="RDD"/>
    <property type="match status" value="1"/>
</dbReference>
<keyword evidence="2" id="KW-1003">Cell membrane</keyword>
<feature type="transmembrane region" description="Helical" evidence="7">
    <location>
        <begin position="90"/>
        <end position="112"/>
    </location>
</feature>
<dbReference type="Proteomes" id="UP001523369">
    <property type="component" value="Unassembled WGS sequence"/>
</dbReference>
<dbReference type="InterPro" id="IPR010432">
    <property type="entry name" value="RDD"/>
</dbReference>
<feature type="transmembrane region" description="Helical" evidence="7">
    <location>
        <begin position="151"/>
        <end position="174"/>
    </location>
</feature>
<feature type="region of interest" description="Disordered" evidence="6">
    <location>
        <begin position="1"/>
        <end position="23"/>
    </location>
</feature>
<gene>
    <name evidence="9" type="ORF">M1L60_27800</name>
</gene>